<evidence type="ECO:0008006" key="6">
    <source>
        <dbReference type="Google" id="ProtNLM"/>
    </source>
</evidence>
<organism evidence="5">
    <name type="scientific">Phaeocystis antarctica</name>
    <dbReference type="NCBI Taxonomy" id="33657"/>
    <lineage>
        <taxon>Eukaryota</taxon>
        <taxon>Haptista</taxon>
        <taxon>Haptophyta</taxon>
        <taxon>Prymnesiophyceae</taxon>
        <taxon>Phaeocystales</taxon>
        <taxon>Phaeocystaceae</taxon>
        <taxon>Phaeocystis</taxon>
    </lineage>
</organism>
<feature type="coiled-coil region" evidence="3">
    <location>
        <begin position="92"/>
        <end position="131"/>
    </location>
</feature>
<dbReference type="PANTHER" id="PTHR10869">
    <property type="entry name" value="PROLYL 4-HYDROXYLASE ALPHA SUBUNIT"/>
    <property type="match status" value="1"/>
</dbReference>
<dbReference type="PANTHER" id="PTHR10869:SF246">
    <property type="entry name" value="TRANSMEMBRANE PROLYL 4-HYDROXYLASE"/>
    <property type="match status" value="1"/>
</dbReference>
<dbReference type="GO" id="GO:0004656">
    <property type="term" value="F:procollagen-proline 4-dioxygenase activity"/>
    <property type="evidence" value="ECO:0007669"/>
    <property type="project" value="TreeGrafter"/>
</dbReference>
<name>A0A7S0HG85_9EUKA</name>
<gene>
    <name evidence="5" type="ORF">PANT1444_LOCUS6064</name>
</gene>
<evidence type="ECO:0000256" key="1">
    <source>
        <dbReference type="ARBA" id="ARBA00022723"/>
    </source>
</evidence>
<keyword evidence="1" id="KW-0479">Metal-binding</keyword>
<evidence type="ECO:0000256" key="2">
    <source>
        <dbReference type="ARBA" id="ARBA00023004"/>
    </source>
</evidence>
<dbReference type="Gene3D" id="2.60.120.620">
    <property type="entry name" value="q2cbj1_9rhob like domain"/>
    <property type="match status" value="1"/>
</dbReference>
<dbReference type="AlphaFoldDB" id="A0A7S0HG85"/>
<proteinExistence type="predicted"/>
<dbReference type="EMBL" id="HBEP01010779">
    <property type="protein sequence ID" value="CAD8479290.1"/>
    <property type="molecule type" value="Transcribed_RNA"/>
</dbReference>
<keyword evidence="3" id="KW-0175">Coiled coil</keyword>
<dbReference type="GO" id="GO:0005783">
    <property type="term" value="C:endoplasmic reticulum"/>
    <property type="evidence" value="ECO:0007669"/>
    <property type="project" value="TreeGrafter"/>
</dbReference>
<feature type="region of interest" description="Disordered" evidence="4">
    <location>
        <begin position="532"/>
        <end position="555"/>
    </location>
</feature>
<evidence type="ECO:0000256" key="3">
    <source>
        <dbReference type="SAM" id="Coils"/>
    </source>
</evidence>
<dbReference type="GO" id="GO:0046872">
    <property type="term" value="F:metal ion binding"/>
    <property type="evidence" value="ECO:0007669"/>
    <property type="project" value="UniProtKB-KW"/>
</dbReference>
<accession>A0A7S0HG85</accession>
<sequence>MLATVLTSTLGGAKPEAVFLKARQALVADSSPLGGLTTAITALKSAQEACSVDKEADAPLRRVLNATLSGYERRLELATFEPQPKPKLLKAQKAAQRKLKSMREDLEGDELQSKEDKKELAKLEAAEQKAAEAIEFAAAVERVKEGRALTEKSYSPRKLLERHKAGQLKGELKVLSESPLILTLDNWLGPEATKALDDLPTVLDNVFASTAGKASPIPPEDWNATESGEWKPDEKAAGQLCVGKDEAAYYMGKDEPQPRLMKAIDKAIGEAQAAAKKSKPHCAATAALKSAATSYIFPSLDGKSENCGPLTAGIEAALTQSDTAWMLINANRTVDTLDIALAFANGFGATDVEAAFATALDLAMTEHDDPATLAAPEGWDSDEDGEWQPDKVPAQSYMAAMAKAFQAEHDASVTDGLGAAYAVSSGPELLRYRASTMGGATLHLECDDFANERKAATVAVAYLYASDVKKGGEDTFPALGLSVTPKKGRLLLFETMMSDGTCDAATATASLPVTKGDKDKLLLAKRFYSDTTHDRGAKNGEQPDQPPPKTVCDDSEPFGCRRYAAAGVPEGGDAVMAARAFKDRLG</sequence>
<evidence type="ECO:0000256" key="4">
    <source>
        <dbReference type="SAM" id="MobiDB-lite"/>
    </source>
</evidence>
<evidence type="ECO:0000313" key="5">
    <source>
        <dbReference type="EMBL" id="CAD8479290.1"/>
    </source>
</evidence>
<keyword evidence="2" id="KW-0408">Iron</keyword>
<reference evidence="5" key="1">
    <citation type="submission" date="2021-01" db="EMBL/GenBank/DDBJ databases">
        <authorList>
            <person name="Corre E."/>
            <person name="Pelletier E."/>
            <person name="Niang G."/>
            <person name="Scheremetjew M."/>
            <person name="Finn R."/>
            <person name="Kale V."/>
            <person name="Holt S."/>
            <person name="Cochrane G."/>
            <person name="Meng A."/>
            <person name="Brown T."/>
            <person name="Cohen L."/>
        </authorList>
    </citation>
    <scope>NUCLEOTIDE SEQUENCE</scope>
    <source>
        <strain evidence="5">CCMP1374</strain>
    </source>
</reference>
<protein>
    <recommendedName>
        <fullName evidence="6">Prolyl 4-hydroxylase alpha subunit domain-containing protein</fullName>
    </recommendedName>
</protein>
<dbReference type="InterPro" id="IPR045054">
    <property type="entry name" value="P4HA-like"/>
</dbReference>